<dbReference type="InterPro" id="IPR002052">
    <property type="entry name" value="DNA_methylase_N6_adenine_CS"/>
</dbReference>
<evidence type="ECO:0000256" key="2">
    <source>
        <dbReference type="ARBA" id="ARBA00022603"/>
    </source>
</evidence>
<organism evidence="8 9">
    <name type="scientific">Cellulomonas phragmiteti</name>
    <dbReference type="NCBI Taxonomy" id="478780"/>
    <lineage>
        <taxon>Bacteria</taxon>
        <taxon>Bacillati</taxon>
        <taxon>Actinomycetota</taxon>
        <taxon>Actinomycetes</taxon>
        <taxon>Micrococcales</taxon>
        <taxon>Cellulomonadaceae</taxon>
        <taxon>Cellulomonas</taxon>
    </lineage>
</organism>
<evidence type="ECO:0000313" key="9">
    <source>
        <dbReference type="Proteomes" id="UP000614741"/>
    </source>
</evidence>
<dbReference type="InterPro" id="IPR050953">
    <property type="entry name" value="N4_N6_ade-DNA_methylase"/>
</dbReference>
<evidence type="ECO:0000259" key="6">
    <source>
        <dbReference type="Pfam" id="PF02384"/>
    </source>
</evidence>
<comment type="caution">
    <text evidence="8">The sequence shown here is derived from an EMBL/GenBank/DDBJ whole genome shotgun (WGS) entry which is preliminary data.</text>
</comment>
<dbReference type="InterPro" id="IPR025931">
    <property type="entry name" value="TaqI_C"/>
</dbReference>
<feature type="domain" description="DNA methylase adenine-specific" evidence="6">
    <location>
        <begin position="311"/>
        <end position="537"/>
    </location>
</feature>
<dbReference type="InterPro" id="IPR029063">
    <property type="entry name" value="SAM-dependent_MTases_sf"/>
</dbReference>
<sequence length="893" mass="97098">MGSTSDLLASVRTATAAPSPQTVADALLTVGWPASSLNMDLGRDGIMIAQLGGSPKMLVASGSNLREASSGVKSINPLSMGYSSEAPYTLLWTPDEVQLHQTAFWALQPGDSPLLEEAHTSTASTANLLELLSPGSIVANDAQEFRGSRGRKQPDLAERLGLALADLRASIASDHADQLATYDLQVMRLFHQLLFIRFVEDRHPLLPVRRLEQVLEAGDPRAVLADIVAHYSTSLRSELFSRPALPIDAVPSGALRKTIEALTEPWKTLRLDFQLTPNDVSGRLYESYLGKRPAIIHEEGTLFDQVGSTDDRSQRGSFYTPTTVATELARATLTPWLQENRPTDPAQVRVLDPACGSGAFLLSSYRVLRAYFEDLRGRELDQSERRELLSKSIFGADQDESALMLAQVALYEEADLGADSSLPTMGENLLHGDSLVSPPGAVPYGGVPWKDVIATGGKFQVILANPPFGAQRTRADRASSTYRERLRAVYADTHSWGSDLAYNFVALAFRLLDDGGMCGFVLPRKVLTGSTASRIRDVMASRGVRSIHDYRGALLFPSVSAYVSLVTVGGAPSAAVPVEEVRDSRTSASLVLDRATKEFTTRRQTVSRDLLARSPSWSGFELRWAELRHEVEVETTELGAVPGVSVVSGLQSGNDSRFVIEPDSVTPNFVRVRGSRVPIKYCPHFVKAPQILPFRVAVGSQRIVLPLKPDSPEGRLVEPAITALGGRVKNTQIGSKLDVWLGPKILVRAFGIEPTAAVDESGTIVAPKGTAGAFAVALEGRPLTHLHGLAAYLNSALAQWWLRGAGEPKADESIEILEAPLKRLPVPVLTDAQWTSFGEAAVTVLLTLTLDDPRERVMQWSRARQELDDLVMDAMGVNPRLRSIVREEVIRRP</sequence>
<reference evidence="8 9" key="1">
    <citation type="submission" date="2021-01" db="EMBL/GenBank/DDBJ databases">
        <title>Whole genome shotgun sequence of Cellulomonas phragmiteti NBRC 110785.</title>
        <authorList>
            <person name="Komaki H."/>
            <person name="Tamura T."/>
        </authorList>
    </citation>
    <scope>NUCLEOTIDE SEQUENCE [LARGE SCALE GENOMIC DNA]</scope>
    <source>
        <strain evidence="8 9">NBRC 110785</strain>
    </source>
</reference>
<accession>A0ABQ4DPN6</accession>
<keyword evidence="4" id="KW-0680">Restriction system</keyword>
<dbReference type="PROSITE" id="PS00092">
    <property type="entry name" value="N6_MTASE"/>
    <property type="match status" value="1"/>
</dbReference>
<dbReference type="Pfam" id="PF12950">
    <property type="entry name" value="TaqI_C"/>
    <property type="match status" value="1"/>
</dbReference>
<feature type="domain" description="TaqI-like C-terminal specificity" evidence="7">
    <location>
        <begin position="729"/>
        <end position="826"/>
    </location>
</feature>
<evidence type="ECO:0000256" key="4">
    <source>
        <dbReference type="ARBA" id="ARBA00022747"/>
    </source>
</evidence>
<keyword evidence="3" id="KW-0808">Transferase</keyword>
<dbReference type="PANTHER" id="PTHR33841">
    <property type="entry name" value="DNA METHYLTRANSFERASE YEEA-RELATED"/>
    <property type="match status" value="1"/>
</dbReference>
<gene>
    <name evidence="8" type="ORF">Cph01nite_27190</name>
</gene>
<dbReference type="Proteomes" id="UP000614741">
    <property type="component" value="Unassembled WGS sequence"/>
</dbReference>
<dbReference type="RefSeq" id="WP_203675112.1">
    <property type="nucleotide sequence ID" value="NZ_BONP01000017.1"/>
</dbReference>
<dbReference type="EC" id="2.1.1.72" evidence="1"/>
<dbReference type="PRINTS" id="PR00507">
    <property type="entry name" value="N12N6MTFRASE"/>
</dbReference>
<keyword evidence="2" id="KW-0489">Methyltransferase</keyword>
<evidence type="ECO:0000313" key="8">
    <source>
        <dbReference type="EMBL" id="GIG40957.1"/>
    </source>
</evidence>
<protein>
    <recommendedName>
        <fullName evidence="1">site-specific DNA-methyltransferase (adenine-specific)</fullName>
        <ecNumber evidence="1">2.1.1.72</ecNumber>
    </recommendedName>
</protein>
<comment type="catalytic activity">
    <reaction evidence="5">
        <text>a 2'-deoxyadenosine in DNA + S-adenosyl-L-methionine = an N(6)-methyl-2'-deoxyadenosine in DNA + S-adenosyl-L-homocysteine + H(+)</text>
        <dbReference type="Rhea" id="RHEA:15197"/>
        <dbReference type="Rhea" id="RHEA-COMP:12418"/>
        <dbReference type="Rhea" id="RHEA-COMP:12419"/>
        <dbReference type="ChEBI" id="CHEBI:15378"/>
        <dbReference type="ChEBI" id="CHEBI:57856"/>
        <dbReference type="ChEBI" id="CHEBI:59789"/>
        <dbReference type="ChEBI" id="CHEBI:90615"/>
        <dbReference type="ChEBI" id="CHEBI:90616"/>
        <dbReference type="EC" id="2.1.1.72"/>
    </reaction>
</comment>
<evidence type="ECO:0000259" key="7">
    <source>
        <dbReference type="Pfam" id="PF12950"/>
    </source>
</evidence>
<evidence type="ECO:0000256" key="5">
    <source>
        <dbReference type="ARBA" id="ARBA00047942"/>
    </source>
</evidence>
<name>A0ABQ4DPN6_9CELL</name>
<dbReference type="Gene3D" id="3.40.50.150">
    <property type="entry name" value="Vaccinia Virus protein VP39"/>
    <property type="match status" value="1"/>
</dbReference>
<keyword evidence="9" id="KW-1185">Reference proteome</keyword>
<dbReference type="SUPFAM" id="SSF53335">
    <property type="entry name" value="S-adenosyl-L-methionine-dependent methyltransferases"/>
    <property type="match status" value="1"/>
</dbReference>
<dbReference type="Pfam" id="PF02384">
    <property type="entry name" value="N6_Mtase"/>
    <property type="match status" value="1"/>
</dbReference>
<proteinExistence type="predicted"/>
<dbReference type="InterPro" id="IPR003356">
    <property type="entry name" value="DNA_methylase_A-5"/>
</dbReference>
<evidence type="ECO:0000256" key="3">
    <source>
        <dbReference type="ARBA" id="ARBA00022679"/>
    </source>
</evidence>
<dbReference type="PANTHER" id="PTHR33841:SF1">
    <property type="entry name" value="DNA METHYLTRANSFERASE A"/>
    <property type="match status" value="1"/>
</dbReference>
<evidence type="ECO:0000256" key="1">
    <source>
        <dbReference type="ARBA" id="ARBA00011900"/>
    </source>
</evidence>
<dbReference type="EMBL" id="BONP01000017">
    <property type="protein sequence ID" value="GIG40957.1"/>
    <property type="molecule type" value="Genomic_DNA"/>
</dbReference>